<evidence type="ECO:0000256" key="1">
    <source>
        <dbReference type="ARBA" id="ARBA00022723"/>
    </source>
</evidence>
<dbReference type="Pfam" id="PF01557">
    <property type="entry name" value="FAA_hydrolase"/>
    <property type="match status" value="1"/>
</dbReference>
<accession>A0A2G3PLL9</accession>
<dbReference type="EMBL" id="PEBD01000008">
    <property type="protein sequence ID" value="PHV66717.1"/>
    <property type="molecule type" value="Genomic_DNA"/>
</dbReference>
<proteinExistence type="predicted"/>
<evidence type="ECO:0000259" key="2">
    <source>
        <dbReference type="Pfam" id="PF01557"/>
    </source>
</evidence>
<evidence type="ECO:0000313" key="3">
    <source>
        <dbReference type="EMBL" id="PHV66717.1"/>
    </source>
</evidence>
<dbReference type="InterPro" id="IPR011234">
    <property type="entry name" value="Fumarylacetoacetase-like_C"/>
</dbReference>
<organism evidence="3 4">
    <name type="scientific">Williamsia marianensis</name>
    <dbReference type="NCBI Taxonomy" id="85044"/>
    <lineage>
        <taxon>Bacteria</taxon>
        <taxon>Bacillati</taxon>
        <taxon>Actinomycetota</taxon>
        <taxon>Actinomycetes</taxon>
        <taxon>Mycobacteriales</taxon>
        <taxon>Nocardiaceae</taxon>
        <taxon>Williamsia</taxon>
    </lineage>
</organism>
<keyword evidence="1" id="KW-0479">Metal-binding</keyword>
<dbReference type="SUPFAM" id="SSF56529">
    <property type="entry name" value="FAH"/>
    <property type="match status" value="1"/>
</dbReference>
<dbReference type="Gene3D" id="3.90.850.10">
    <property type="entry name" value="Fumarylacetoacetase-like, C-terminal domain"/>
    <property type="match status" value="1"/>
</dbReference>
<dbReference type="Proteomes" id="UP000225108">
    <property type="component" value="Unassembled WGS sequence"/>
</dbReference>
<dbReference type="FunFam" id="3.90.850.10:FF:000002">
    <property type="entry name" value="2-hydroxyhepta-2,4-diene-1,7-dioate isomerase"/>
    <property type="match status" value="1"/>
</dbReference>
<dbReference type="GO" id="GO:0016853">
    <property type="term" value="F:isomerase activity"/>
    <property type="evidence" value="ECO:0007669"/>
    <property type="project" value="UniProtKB-ARBA"/>
</dbReference>
<feature type="domain" description="Fumarylacetoacetase-like C-terminal" evidence="2">
    <location>
        <begin position="75"/>
        <end position="278"/>
    </location>
</feature>
<evidence type="ECO:0000313" key="4">
    <source>
        <dbReference type="Proteomes" id="UP000225108"/>
    </source>
</evidence>
<comment type="caution">
    <text evidence="3">The sequence shown here is derived from an EMBL/GenBank/DDBJ whole genome shotgun (WGS) entry which is preliminary data.</text>
</comment>
<name>A0A2G3PLL9_WILMA</name>
<sequence>MRLGTIARDGRRLTVASTDGIAVHDVSRLAGFDGLAGLFSLLDSTEIAGLDIGKYPAVNLAGAEWLPPIPRPDRILCVGLNYATHAAEVLSEVTEHPTLFTRFPSTFVGHNQPLIRPRMSNTLDWEGEIAVIIGTGGRHIRADKAMDHVAGYAPMGENSVREWQLHTKQATAGKNFDATGSWGPWIVTRDEVPDPAALEVITELNGEQMQHGRLSDLIFDVGAIIEYVSAFTELVPGDVIATGTPSGIGHRHEPPRYLVAGDKLSIRIPGLVELNNEVSDEDKVLQ</sequence>
<dbReference type="GO" id="GO:0019752">
    <property type="term" value="P:carboxylic acid metabolic process"/>
    <property type="evidence" value="ECO:0007669"/>
    <property type="project" value="UniProtKB-ARBA"/>
</dbReference>
<dbReference type="PANTHER" id="PTHR11820:SF112">
    <property type="entry name" value="FUMARYLACETOACETATE HYDROLASE FAMILY PROTEIN (AFU_ORTHOLOGUE AFUA_1G02370)-RELATED"/>
    <property type="match status" value="1"/>
</dbReference>
<gene>
    <name evidence="3" type="ORF">CSW57_10565</name>
</gene>
<reference evidence="3 4" key="1">
    <citation type="submission" date="2017-10" db="EMBL/GenBank/DDBJ databases">
        <title>The draft genome sequence of Williamsia sp. BULT 1.1 isolated from the semi-arid grassland soils from South Africa.</title>
        <authorList>
            <person name="Kabwe M.H."/>
            <person name="Govender N."/>
            <person name="Mutseka Lunga P."/>
            <person name="Vikram S."/>
            <person name="Makhalanyane T.P."/>
        </authorList>
    </citation>
    <scope>NUCLEOTIDE SEQUENCE [LARGE SCALE GENOMIC DNA]</scope>
    <source>
        <strain evidence="3 4">BULT 1.1</strain>
    </source>
</reference>
<dbReference type="GO" id="GO:0046872">
    <property type="term" value="F:metal ion binding"/>
    <property type="evidence" value="ECO:0007669"/>
    <property type="project" value="UniProtKB-KW"/>
</dbReference>
<dbReference type="AlphaFoldDB" id="A0A2G3PLL9"/>
<dbReference type="RefSeq" id="WP_099382745.1">
    <property type="nucleotide sequence ID" value="NZ_PEBD01000008.1"/>
</dbReference>
<protein>
    <submittedName>
        <fullName evidence="3">5-oxopent-3-ene-1,2,5-tricarboxylate decarboxylase</fullName>
    </submittedName>
</protein>
<dbReference type="InterPro" id="IPR036663">
    <property type="entry name" value="Fumarylacetoacetase_C_sf"/>
</dbReference>
<dbReference type="PANTHER" id="PTHR11820">
    <property type="entry name" value="ACYLPYRUVASE"/>
    <property type="match status" value="1"/>
</dbReference>